<accession>W0GPR9</accession>
<reference evidence="2 3" key="1">
    <citation type="submission" date="2013-09" db="EMBL/GenBank/DDBJ databases">
        <title>Complete genome sequence of Spiroplasma mirum suckling mouse cataract agent.</title>
        <authorList>
            <person name="Landry C.A."/>
            <person name="Bastian F.O."/>
            <person name="Thune R.L."/>
        </authorList>
    </citation>
    <scope>NUCLEOTIDE SEQUENCE [LARGE SCALE GENOMIC DNA]</scope>
    <source>
        <strain evidence="2 3">SMCA</strain>
    </source>
</reference>
<dbReference type="STRING" id="838561.P344_00915"/>
<dbReference type="HOGENOM" id="CLU_2604294_0_0_14"/>
<dbReference type="RefSeq" id="WP_025316976.1">
    <property type="nucleotide sequence ID" value="NZ_CP002082.1"/>
</dbReference>
<name>W0GPR9_9MOLU</name>
<keyword evidence="1" id="KW-0472">Membrane</keyword>
<feature type="transmembrane region" description="Helical" evidence="1">
    <location>
        <begin position="20"/>
        <end position="42"/>
    </location>
</feature>
<sequence length="79" mass="9081">MLITWAMSYAFKPPTPNPDFITFYFSATFFAAFMVIIVCGIVSNKIFPKYCNTTLMVITSNPQVIIDRLRENGYRNNTI</sequence>
<evidence type="ECO:0000256" key="1">
    <source>
        <dbReference type="SAM" id="Phobius"/>
    </source>
</evidence>
<keyword evidence="1" id="KW-1133">Transmembrane helix</keyword>
<dbReference type="Proteomes" id="UP000019260">
    <property type="component" value="Chromosome"/>
</dbReference>
<organism evidence="2 3">
    <name type="scientific">Spiroplasma mirum ATCC 29335</name>
    <dbReference type="NCBI Taxonomy" id="838561"/>
    <lineage>
        <taxon>Bacteria</taxon>
        <taxon>Bacillati</taxon>
        <taxon>Mycoplasmatota</taxon>
        <taxon>Mollicutes</taxon>
        <taxon>Entomoplasmatales</taxon>
        <taxon>Spiroplasmataceae</taxon>
        <taxon>Spiroplasma</taxon>
    </lineage>
</organism>
<protein>
    <submittedName>
        <fullName evidence="2">Uncharacterized protein</fullName>
    </submittedName>
</protein>
<dbReference type="eggNOG" id="COG1284">
    <property type="taxonomic scope" value="Bacteria"/>
</dbReference>
<dbReference type="KEGG" id="smia:P344_00915"/>
<dbReference type="EMBL" id="CP006720">
    <property type="protein sequence ID" value="AHI57556.1"/>
    <property type="molecule type" value="Genomic_DNA"/>
</dbReference>
<evidence type="ECO:0000313" key="3">
    <source>
        <dbReference type="Proteomes" id="UP000019260"/>
    </source>
</evidence>
<dbReference type="PATRIC" id="fig|838561.3.peg.176"/>
<proteinExistence type="predicted"/>
<dbReference type="KEGG" id="smir:SMM_0148"/>
<dbReference type="AlphaFoldDB" id="W0GPR9"/>
<gene>
    <name evidence="2" type="ORF">P344_00915</name>
</gene>
<keyword evidence="1" id="KW-0812">Transmembrane</keyword>
<keyword evidence="3" id="KW-1185">Reference proteome</keyword>
<evidence type="ECO:0000313" key="2">
    <source>
        <dbReference type="EMBL" id="AHI57556.1"/>
    </source>
</evidence>